<proteinExistence type="predicted"/>
<dbReference type="PANTHER" id="PTHR33103">
    <property type="entry name" value="OS01G0153900 PROTEIN"/>
    <property type="match status" value="1"/>
</dbReference>
<organism evidence="1 2">
    <name type="scientific">Sorghum bicolor</name>
    <name type="common">Sorghum</name>
    <name type="synonym">Sorghum vulgare</name>
    <dbReference type="NCBI Taxonomy" id="4558"/>
    <lineage>
        <taxon>Eukaryota</taxon>
        <taxon>Viridiplantae</taxon>
        <taxon>Streptophyta</taxon>
        <taxon>Embryophyta</taxon>
        <taxon>Tracheophyta</taxon>
        <taxon>Spermatophyta</taxon>
        <taxon>Magnoliopsida</taxon>
        <taxon>Liliopsida</taxon>
        <taxon>Poales</taxon>
        <taxon>Poaceae</taxon>
        <taxon>PACMAD clade</taxon>
        <taxon>Panicoideae</taxon>
        <taxon>Andropogonodae</taxon>
        <taxon>Andropogoneae</taxon>
        <taxon>Sorghinae</taxon>
        <taxon>Sorghum</taxon>
    </lineage>
</organism>
<dbReference type="eggNOG" id="ENOG502RI50">
    <property type="taxonomic scope" value="Eukaryota"/>
</dbReference>
<reference evidence="1 2" key="1">
    <citation type="journal article" date="2009" name="Nature">
        <title>The Sorghum bicolor genome and the diversification of grasses.</title>
        <authorList>
            <person name="Paterson A.H."/>
            <person name="Bowers J.E."/>
            <person name="Bruggmann R."/>
            <person name="Dubchak I."/>
            <person name="Grimwood J."/>
            <person name="Gundlach H."/>
            <person name="Haberer G."/>
            <person name="Hellsten U."/>
            <person name="Mitros T."/>
            <person name="Poliakov A."/>
            <person name="Schmutz J."/>
            <person name="Spannagl M."/>
            <person name="Tang H."/>
            <person name="Wang X."/>
            <person name="Wicker T."/>
            <person name="Bharti A.K."/>
            <person name="Chapman J."/>
            <person name="Feltus F.A."/>
            <person name="Gowik U."/>
            <person name="Grigoriev I.V."/>
            <person name="Lyons E."/>
            <person name="Maher C.A."/>
            <person name="Martis M."/>
            <person name="Narechania A."/>
            <person name="Otillar R.P."/>
            <person name="Penning B.W."/>
            <person name="Salamov A.A."/>
            <person name="Wang Y."/>
            <person name="Zhang L."/>
            <person name="Carpita N.C."/>
            <person name="Freeling M."/>
            <person name="Gingle A.R."/>
            <person name="Hash C.T."/>
            <person name="Keller B."/>
            <person name="Klein P."/>
            <person name="Kresovich S."/>
            <person name="McCann M.C."/>
            <person name="Ming R."/>
            <person name="Peterson D.G."/>
            <person name="Mehboob-ur-Rahman"/>
            <person name="Ware D."/>
            <person name="Westhoff P."/>
            <person name="Mayer K.F."/>
            <person name="Messing J."/>
            <person name="Rokhsar D.S."/>
        </authorList>
    </citation>
    <scope>NUCLEOTIDE SEQUENCE [LARGE SCALE GENOMIC DNA]</scope>
    <source>
        <strain evidence="2">cv. BTx623</strain>
    </source>
</reference>
<dbReference type="InParanoid" id="A0A1Z5RFU8"/>
<dbReference type="AlphaFoldDB" id="A0A1Z5RFU8"/>
<dbReference type="InterPro" id="IPR007750">
    <property type="entry name" value="DUF674"/>
</dbReference>
<dbReference type="Pfam" id="PF05056">
    <property type="entry name" value="DUF674"/>
    <property type="match status" value="2"/>
</dbReference>
<keyword evidence="2" id="KW-1185">Reference proteome</keyword>
<sequence length="361" mass="39329">SLSEHSVANIHGRRPGAGPAGTGKIRVKFLVDNEKKKVVFAESGKDFVDVLFSFLTLPLGTIVRLLGKDSSLGCFDELYKSVERLDASHFQTKACKNMLLRPLNAAGKLCENLVIKNLLKQILTSDQPLTDLLFNPTHESTRTVGPISMDVNVSSEDDSSSDSNVIKVKLLVAKINQSIVHAEVGEEFCNLLFSFLTLPLGRVIKLLGGSSSISCIDNLYKTVDLNLNDCISSYESQYMVVCPWLPAFFSCSNSLLPSYEVAPAVSSVACCSPCIRNFSHLVLKEIKCSHGNTKMLAVNPKVPTMTTETGGGYAKGPGKFLVTNELGVVPFSLMNALHELKGKELSISKLETKEFTFTQVE</sequence>
<dbReference type="EMBL" id="CM000765">
    <property type="protein sequence ID" value="OQU82236.1"/>
    <property type="molecule type" value="Genomic_DNA"/>
</dbReference>
<dbReference type="Proteomes" id="UP000000768">
    <property type="component" value="Chromosome 6"/>
</dbReference>
<evidence type="ECO:0000313" key="1">
    <source>
        <dbReference type="EMBL" id="OQU82236.1"/>
    </source>
</evidence>
<feature type="non-terminal residue" evidence="1">
    <location>
        <position position="1"/>
    </location>
</feature>
<reference evidence="2" key="2">
    <citation type="journal article" date="2018" name="Plant J.">
        <title>The Sorghum bicolor reference genome: improved assembly, gene annotations, a transcriptome atlas, and signatures of genome organization.</title>
        <authorList>
            <person name="McCormick R.F."/>
            <person name="Truong S.K."/>
            <person name="Sreedasyam A."/>
            <person name="Jenkins J."/>
            <person name="Shu S."/>
            <person name="Sims D."/>
            <person name="Kennedy M."/>
            <person name="Amirebrahimi M."/>
            <person name="Weers B.D."/>
            <person name="McKinley B."/>
            <person name="Mattison A."/>
            <person name="Morishige D.T."/>
            <person name="Grimwood J."/>
            <person name="Schmutz J."/>
            <person name="Mullet J.E."/>
        </authorList>
    </citation>
    <scope>NUCLEOTIDE SEQUENCE [LARGE SCALE GENOMIC DNA]</scope>
    <source>
        <strain evidence="2">cv. BTx623</strain>
    </source>
</reference>
<dbReference type="Gramene" id="OQU82236">
    <property type="protein sequence ID" value="OQU82236"/>
    <property type="gene ID" value="SORBI_3006G200400"/>
</dbReference>
<name>A0A1Z5RFU8_SORBI</name>
<evidence type="ECO:0000313" key="2">
    <source>
        <dbReference type="Proteomes" id="UP000000768"/>
    </source>
</evidence>
<protein>
    <recommendedName>
        <fullName evidence="3">DUF674 family protein</fullName>
    </recommendedName>
</protein>
<evidence type="ECO:0008006" key="3">
    <source>
        <dbReference type="Google" id="ProtNLM"/>
    </source>
</evidence>
<feature type="non-terminal residue" evidence="1">
    <location>
        <position position="361"/>
    </location>
</feature>
<dbReference type="OMA" id="NIFRTHA"/>
<gene>
    <name evidence="1" type="ORF">SORBI_3006G200400</name>
</gene>
<dbReference type="STRING" id="4558.A0A1Z5RFU8"/>
<dbReference type="PANTHER" id="PTHR33103:SF27">
    <property type="entry name" value="OS04G0594700 PROTEIN"/>
    <property type="match status" value="1"/>
</dbReference>
<accession>A0A1Z5RFU8</accession>